<dbReference type="STRING" id="53376.BST25_08175"/>
<evidence type="ECO:0000256" key="1">
    <source>
        <dbReference type="SAM" id="Phobius"/>
    </source>
</evidence>
<reference evidence="2 3" key="1">
    <citation type="submission" date="2017-02" db="EMBL/GenBank/DDBJ databases">
        <title>The new phylogeny of genus Mycobacterium.</title>
        <authorList>
            <person name="Tortoli E."/>
            <person name="Trovato A."/>
            <person name="Cirillo D.M."/>
        </authorList>
    </citation>
    <scope>NUCLEOTIDE SEQUENCE [LARGE SCALE GENOMIC DNA]</scope>
    <source>
        <strain evidence="2 3">DSM 44471</strain>
    </source>
</reference>
<evidence type="ECO:0000313" key="3">
    <source>
        <dbReference type="Proteomes" id="UP000192566"/>
    </source>
</evidence>
<dbReference type="AlphaFoldDB" id="A0A1X0DRF4"/>
<keyword evidence="1" id="KW-0472">Membrane</keyword>
<dbReference type="RefSeq" id="WP_142272567.1">
    <property type="nucleotide sequence ID" value="NZ_AP022615.1"/>
</dbReference>
<dbReference type="EMBL" id="MVHR01000008">
    <property type="protein sequence ID" value="ORA74792.1"/>
    <property type="molecule type" value="Genomic_DNA"/>
</dbReference>
<name>A0A1X0DRF4_MYCHE</name>
<evidence type="ECO:0000313" key="2">
    <source>
        <dbReference type="EMBL" id="ORA74792.1"/>
    </source>
</evidence>
<keyword evidence="3" id="KW-1185">Reference proteome</keyword>
<dbReference type="Proteomes" id="UP000192566">
    <property type="component" value="Unassembled WGS sequence"/>
</dbReference>
<keyword evidence="1" id="KW-1133">Transmembrane helix</keyword>
<gene>
    <name evidence="2" type="ORF">BST25_08175</name>
</gene>
<feature type="transmembrane region" description="Helical" evidence="1">
    <location>
        <begin position="52"/>
        <end position="70"/>
    </location>
</feature>
<sequence length="75" mass="8036">MNTRPSKTCAVARIIGGRAAAYLVCTLLASMAFDVAAHTTPGWALTFDVGGFAIWLLWLVSLPFAIAGIVREVKR</sequence>
<protein>
    <submittedName>
        <fullName evidence="2">Uncharacterized protein</fullName>
    </submittedName>
</protein>
<proteinExistence type="predicted"/>
<keyword evidence="1" id="KW-0812">Transmembrane</keyword>
<comment type="caution">
    <text evidence="2">The sequence shown here is derived from an EMBL/GenBank/DDBJ whole genome shotgun (WGS) entry which is preliminary data.</text>
</comment>
<organism evidence="2 3">
    <name type="scientific">Mycobacterium heidelbergense</name>
    <dbReference type="NCBI Taxonomy" id="53376"/>
    <lineage>
        <taxon>Bacteria</taxon>
        <taxon>Bacillati</taxon>
        <taxon>Actinomycetota</taxon>
        <taxon>Actinomycetes</taxon>
        <taxon>Mycobacteriales</taxon>
        <taxon>Mycobacteriaceae</taxon>
        <taxon>Mycobacterium</taxon>
        <taxon>Mycobacterium simiae complex</taxon>
    </lineage>
</organism>
<feature type="transmembrane region" description="Helical" evidence="1">
    <location>
        <begin position="20"/>
        <end position="40"/>
    </location>
</feature>
<accession>A0A1X0DRF4</accession>